<dbReference type="Pfam" id="PF17930">
    <property type="entry name" value="LpxI_N"/>
    <property type="match status" value="1"/>
</dbReference>
<accession>A0A0D0P842</accession>
<comment type="caution">
    <text evidence="3">The sequence shown here is derived from an EMBL/GenBank/DDBJ whole genome shotgun (WGS) entry which is preliminary data.</text>
</comment>
<dbReference type="Pfam" id="PF06230">
    <property type="entry name" value="LpxI_C"/>
    <property type="match status" value="1"/>
</dbReference>
<gene>
    <name evidence="3" type="ORF">Wenmar_03675</name>
</gene>
<evidence type="ECO:0000313" key="4">
    <source>
        <dbReference type="Proteomes" id="UP000035100"/>
    </source>
</evidence>
<sequence length="267" mass="27638">MIALVAGEGALPAELARRLAERGTPPVICELAGHAPDVPPGLPRVRFRVERMGGTIRRLREMGVDRMCLAGAVRRPKVNPLRLDRATLPLLPRVMRAIRQGDDGALREVIAILEERGIAVVGAHEILPDLLPPPGVPTRAAPGAEAGAAALAGEAAVAEMGARDQGQACVVAGGRVVAREGPDGTDAMLRTLGPEAAGGLLFKAPKPRQERRADLPVIGPGTAEAAALAGLSGVVIEAEGVMVLDLGTTLAALDAAGLFLWVRERLA</sequence>
<dbReference type="eggNOG" id="COG3494">
    <property type="taxonomic scope" value="Bacteria"/>
</dbReference>
<keyword evidence="4" id="KW-1185">Reference proteome</keyword>
<dbReference type="EMBL" id="AONG01000020">
    <property type="protein sequence ID" value="KIQ67716.1"/>
    <property type="molecule type" value="Genomic_DNA"/>
</dbReference>
<feature type="domain" description="LpxI N-terminal" evidence="2">
    <location>
        <begin position="1"/>
        <end position="130"/>
    </location>
</feature>
<dbReference type="InterPro" id="IPR041255">
    <property type="entry name" value="LpxI_N"/>
</dbReference>
<proteinExistence type="predicted"/>
<protein>
    <recommendedName>
        <fullName evidence="5">Phosphatidate cytidylyltransferase</fullName>
    </recommendedName>
</protein>
<dbReference type="PANTHER" id="PTHR39962">
    <property type="entry name" value="BLL4848 PROTEIN"/>
    <property type="match status" value="1"/>
</dbReference>
<dbReference type="InterPro" id="IPR010415">
    <property type="entry name" value="LpxI_C"/>
</dbReference>
<name>A0A0D0P842_9RHOB</name>
<dbReference type="RefSeq" id="WP_018302456.1">
    <property type="nucleotide sequence ID" value="NZ_KB902284.1"/>
</dbReference>
<dbReference type="Gene3D" id="3.40.50.20">
    <property type="match status" value="1"/>
</dbReference>
<evidence type="ECO:0000259" key="1">
    <source>
        <dbReference type="Pfam" id="PF06230"/>
    </source>
</evidence>
<dbReference type="InterPro" id="IPR053174">
    <property type="entry name" value="LpxI"/>
</dbReference>
<dbReference type="PATRIC" id="fig|1123501.6.peg.3802"/>
<dbReference type="InterPro" id="IPR043167">
    <property type="entry name" value="LpxI_C_sf"/>
</dbReference>
<evidence type="ECO:0000313" key="3">
    <source>
        <dbReference type="EMBL" id="KIQ67716.1"/>
    </source>
</evidence>
<evidence type="ECO:0000259" key="2">
    <source>
        <dbReference type="Pfam" id="PF17930"/>
    </source>
</evidence>
<reference evidence="3 4" key="1">
    <citation type="submission" date="2013-01" db="EMBL/GenBank/DDBJ databases">
        <authorList>
            <person name="Fiebig A."/>
            <person name="Goeker M."/>
            <person name="Klenk H.-P.P."/>
        </authorList>
    </citation>
    <scope>NUCLEOTIDE SEQUENCE [LARGE SCALE GENOMIC DNA]</scope>
    <source>
        <strain evidence="3 4">DSM 24838</strain>
    </source>
</reference>
<dbReference type="Proteomes" id="UP000035100">
    <property type="component" value="Unassembled WGS sequence"/>
</dbReference>
<organism evidence="3 4">
    <name type="scientific">Wenxinia marina DSM 24838</name>
    <dbReference type="NCBI Taxonomy" id="1123501"/>
    <lineage>
        <taxon>Bacteria</taxon>
        <taxon>Pseudomonadati</taxon>
        <taxon>Pseudomonadota</taxon>
        <taxon>Alphaproteobacteria</taxon>
        <taxon>Rhodobacterales</taxon>
        <taxon>Roseobacteraceae</taxon>
        <taxon>Wenxinia</taxon>
    </lineage>
</organism>
<dbReference type="OrthoDB" id="9789836at2"/>
<dbReference type="AlphaFoldDB" id="A0A0D0P842"/>
<feature type="domain" description="LpxI C-terminal" evidence="1">
    <location>
        <begin position="134"/>
        <end position="261"/>
    </location>
</feature>
<dbReference type="STRING" id="1123501.Wenmar_03675"/>
<dbReference type="Gene3D" id="3.40.140.80">
    <property type="match status" value="1"/>
</dbReference>
<dbReference type="PANTHER" id="PTHR39962:SF1">
    <property type="entry name" value="LPXI FAMILY PROTEIN"/>
    <property type="match status" value="1"/>
</dbReference>
<evidence type="ECO:0008006" key="5">
    <source>
        <dbReference type="Google" id="ProtNLM"/>
    </source>
</evidence>